<feature type="region of interest" description="Disordered" evidence="1">
    <location>
        <begin position="1253"/>
        <end position="1289"/>
    </location>
</feature>
<dbReference type="OrthoDB" id="2020180at2759"/>
<feature type="region of interest" description="Disordered" evidence="1">
    <location>
        <begin position="818"/>
        <end position="1039"/>
    </location>
</feature>
<organism evidence="2 3">
    <name type="scientific">Ananas comosus</name>
    <name type="common">Pineapple</name>
    <name type="synonym">Ananas ananas</name>
    <dbReference type="NCBI Taxonomy" id="4615"/>
    <lineage>
        <taxon>Eukaryota</taxon>
        <taxon>Viridiplantae</taxon>
        <taxon>Streptophyta</taxon>
        <taxon>Embryophyta</taxon>
        <taxon>Tracheophyta</taxon>
        <taxon>Spermatophyta</taxon>
        <taxon>Magnoliopsida</taxon>
        <taxon>Liliopsida</taxon>
        <taxon>Poales</taxon>
        <taxon>Bromeliaceae</taxon>
        <taxon>Bromelioideae</taxon>
        <taxon>Ananas</taxon>
    </lineage>
</organism>
<dbReference type="PANTHER" id="PTHR31008:SF2">
    <property type="entry name" value="COP1-INTERACTING PROTEIN-LIKE PROTEIN"/>
    <property type="match status" value="1"/>
</dbReference>
<name>A0A6P5FJM0_ANACO</name>
<dbReference type="PANTHER" id="PTHR31008">
    <property type="entry name" value="COP1-INTERACTING PROTEIN-RELATED"/>
    <property type="match status" value="1"/>
</dbReference>
<evidence type="ECO:0000313" key="2">
    <source>
        <dbReference type="Proteomes" id="UP000515123"/>
    </source>
</evidence>
<dbReference type="RefSeq" id="XP_020095847.1">
    <property type="nucleotide sequence ID" value="XM_020240258.1"/>
</dbReference>
<keyword evidence="2" id="KW-1185">Reference proteome</keyword>
<feature type="compositionally biased region" description="Basic and acidic residues" evidence="1">
    <location>
        <begin position="1019"/>
        <end position="1034"/>
    </location>
</feature>
<evidence type="ECO:0000256" key="1">
    <source>
        <dbReference type="SAM" id="MobiDB-lite"/>
    </source>
</evidence>
<feature type="region of interest" description="Disordered" evidence="1">
    <location>
        <begin position="530"/>
        <end position="662"/>
    </location>
</feature>
<feature type="compositionally biased region" description="Basic and acidic residues" evidence="1">
    <location>
        <begin position="402"/>
        <end position="413"/>
    </location>
</feature>
<feature type="compositionally biased region" description="Basic and acidic residues" evidence="1">
    <location>
        <begin position="643"/>
        <end position="661"/>
    </location>
</feature>
<dbReference type="Proteomes" id="UP000515123">
    <property type="component" value="Linkage group 9"/>
</dbReference>
<feature type="compositionally biased region" description="Polar residues" evidence="1">
    <location>
        <begin position="903"/>
        <end position="923"/>
    </location>
</feature>
<accession>A0A6P5FJM0</accession>
<feature type="compositionally biased region" description="Basic residues" evidence="1">
    <location>
        <begin position="414"/>
        <end position="425"/>
    </location>
</feature>
<dbReference type="GeneID" id="109715315"/>
<feature type="compositionally biased region" description="Basic and acidic residues" evidence="1">
    <location>
        <begin position="818"/>
        <end position="835"/>
    </location>
</feature>
<sequence length="1289" mass="143209">MKPEVRLDSAVFQLTPTRTRCDLVITSNGRTEKLASGLLKPFLAHLKTAQDQIAKGGYSIALKPDPETDAVWFTKGTVERFVRFVSTPEVLERVTTTESEILQIEEAIAVQSNDNLGFSTVEDHQTKSTECVEDNRLTADADADKAIVLYKPGSQPHPAGLNGTTKQEENSKVQLLRVLETRKTVLQKEQGMAFARAVAAGFDMDNLAHLVSFAECFGASRLMEACLKFMELWKRKHETGQWLEVEAAEVMSSRCEFPSFSSAGIVFSGESNKQNAEVLPVNSGDRSTENGGESDQNAPLDSHNQMGTQNYFQGQFHQPAYPPWPMHPPPPGTPLFPPYSVMQGIPYYQNYPGPSPYFYPPYPPTDDTRLNTPSKMSLKRQSLDGIESNIDSHDAMGQSTSEFEKESSLEGKDSHKRTSHSRKKQPGVVVIKNLNYIESKKKHGASGSDSGSATEDETEEDSADMQSSPRVKTNSKSSRSSKRKDHRKNYEESLDSYTKDEIGYVQDQDSGNWQAFQSFLLRAEEKTRANDIDIFAGEKEPTTKKKERRRDSDPFLPSDRDSRNARENSALGFDSLSGKGCRMKQSSTSDEFLASSEGRSLIDGRLKEIEGGRGGYRRAKNDEFLPYGDKRQTGSQNSLYPLDFEHPSNSEKNPKSVRDESFMLPVRLGSSDQVRPERRTALDIESEFPSDRKRIEDSYNKLRNQLNYEPDDLSLMPERGLERLSINYDPAKDYESQIIAVENSTKVEENLEDASKNVKDLKKLDKEGKKLMTSLDGLERRKKEVVVRRAASSRINPSSEAQKRAEKLRAFKADLQKLKKEKEEEEKRRLEALKRERQKRIAARTNPNTTHSPSTPQLTKPRSATKVSPSSYKSSKFTDSEPGSSSPLAKVPIRRTSIGSGGSQNAAKTSRLNTNSNMLSHSAPSLREMKKETNGITKRLSDPKLNSRSRASVSKPVSSKSQANKVSAIAQLNNKSTTLPESRIRSPKTLLGTVQNKPYTKESSQRKPGMKTSAVSENRAAKRVNEKGPRRSNSEENPVIEKTVVMLENEVVSSPYLKASETIDVKDRLYRDDSKEKAWIGSEYAAIRAPPSPVVVGGVESSINHGHDSRITSYEVVIDYAKDESQKSLSLATLGGPYQAPFARLSSIEDSAAKNSTYTEPLPAYASETATHAETITARVPNSSYISSIDQAQETHEKPRTKESKGIRKLWKFGRKSHASASSEGNPDPDAWSVDDAAVGAVSSNDAHMLKNLISQDDTNSGITPAKVSRPFSLLSPFRGKNNEQKTAS</sequence>
<feature type="compositionally biased region" description="Acidic residues" evidence="1">
    <location>
        <begin position="454"/>
        <end position="463"/>
    </location>
</feature>
<reference evidence="2" key="1">
    <citation type="journal article" date="2015" name="Nat. Genet.">
        <title>The pineapple genome and the evolution of CAM photosynthesis.</title>
        <authorList>
            <person name="Ming R."/>
            <person name="VanBuren R."/>
            <person name="Wai C.M."/>
            <person name="Tang H."/>
            <person name="Schatz M.C."/>
            <person name="Bowers J.E."/>
            <person name="Lyons E."/>
            <person name="Wang M.L."/>
            <person name="Chen J."/>
            <person name="Biggers E."/>
            <person name="Zhang J."/>
            <person name="Huang L."/>
            <person name="Zhang L."/>
            <person name="Miao W."/>
            <person name="Zhang J."/>
            <person name="Ye Z."/>
            <person name="Miao C."/>
            <person name="Lin Z."/>
            <person name="Wang H."/>
            <person name="Zhou H."/>
            <person name="Yim W.C."/>
            <person name="Priest H.D."/>
            <person name="Zheng C."/>
            <person name="Woodhouse M."/>
            <person name="Edger P.P."/>
            <person name="Guyot R."/>
            <person name="Guo H.B."/>
            <person name="Guo H."/>
            <person name="Zheng G."/>
            <person name="Singh R."/>
            <person name="Sharma A."/>
            <person name="Min X."/>
            <person name="Zheng Y."/>
            <person name="Lee H."/>
            <person name="Gurtowski J."/>
            <person name="Sedlazeck F.J."/>
            <person name="Harkess A."/>
            <person name="McKain M.R."/>
            <person name="Liao Z."/>
            <person name="Fang J."/>
            <person name="Liu J."/>
            <person name="Zhang X."/>
            <person name="Zhang Q."/>
            <person name="Hu W."/>
            <person name="Qin Y."/>
            <person name="Wang K."/>
            <person name="Chen L.Y."/>
            <person name="Shirley N."/>
            <person name="Lin Y.R."/>
            <person name="Liu L.Y."/>
            <person name="Hernandez A.G."/>
            <person name="Wright C.L."/>
            <person name="Bulone V."/>
            <person name="Tuskan G.A."/>
            <person name="Heath K."/>
            <person name="Zee F."/>
            <person name="Moore P.H."/>
            <person name="Sunkar R."/>
            <person name="Leebens-Mack J.H."/>
            <person name="Mockler T."/>
            <person name="Bennetzen J.L."/>
            <person name="Freeling M."/>
            <person name="Sankoff D."/>
            <person name="Paterson A.H."/>
            <person name="Zhu X."/>
            <person name="Yang X."/>
            <person name="Smith J.A."/>
            <person name="Cushman J.C."/>
            <person name="Paull R.E."/>
            <person name="Yu Q."/>
        </authorList>
    </citation>
    <scope>NUCLEOTIDE SEQUENCE [LARGE SCALE GENOMIC DNA]</scope>
    <source>
        <strain evidence="2">cv. F153</strain>
    </source>
</reference>
<evidence type="ECO:0000313" key="3">
    <source>
        <dbReference type="RefSeq" id="XP_020095847.1"/>
    </source>
</evidence>
<proteinExistence type="predicted"/>
<feature type="compositionally biased region" description="Low complexity" evidence="1">
    <location>
        <begin position="845"/>
        <end position="856"/>
    </location>
</feature>
<feature type="compositionally biased region" description="Basic and acidic residues" evidence="1">
    <location>
        <begin position="530"/>
        <end position="566"/>
    </location>
</feature>
<feature type="compositionally biased region" description="Basic and acidic residues" evidence="1">
    <location>
        <begin position="1193"/>
        <end position="1206"/>
    </location>
</feature>
<feature type="compositionally biased region" description="Polar residues" evidence="1">
    <location>
        <begin position="1253"/>
        <end position="1263"/>
    </location>
</feature>
<feature type="compositionally biased region" description="Polar residues" evidence="1">
    <location>
        <begin position="944"/>
        <end position="980"/>
    </location>
</feature>
<reference evidence="3" key="2">
    <citation type="submission" date="2025-08" db="UniProtKB">
        <authorList>
            <consortium name="RefSeq"/>
        </authorList>
    </citation>
    <scope>IDENTIFICATION</scope>
    <source>
        <tissue evidence="3">Leaf</tissue>
    </source>
</reference>
<protein>
    <submittedName>
        <fullName evidence="3">Titin homolog</fullName>
    </submittedName>
</protein>
<feature type="compositionally biased region" description="Basic and acidic residues" evidence="1">
    <location>
        <begin position="600"/>
        <end position="611"/>
    </location>
</feature>
<feature type="compositionally biased region" description="Polar residues" evidence="1">
    <location>
        <begin position="857"/>
        <end position="887"/>
    </location>
</feature>
<feature type="region of interest" description="Disordered" evidence="1">
    <location>
        <begin position="360"/>
        <end position="498"/>
    </location>
</feature>
<feature type="compositionally biased region" description="Basic and acidic residues" evidence="1">
    <location>
        <begin position="619"/>
        <end position="632"/>
    </location>
</feature>
<feature type="compositionally biased region" description="Polar residues" evidence="1">
    <location>
        <begin position="289"/>
        <end position="307"/>
    </location>
</feature>
<feature type="region of interest" description="Disordered" evidence="1">
    <location>
        <begin position="280"/>
        <end position="307"/>
    </location>
</feature>
<gene>
    <name evidence="3" type="primary">LOC109715315</name>
</gene>
<feature type="region of interest" description="Disordered" evidence="1">
    <location>
        <begin position="1190"/>
        <end position="1209"/>
    </location>
</feature>